<dbReference type="RefSeq" id="WP_119034674.1">
    <property type="nucleotide sequence ID" value="NZ_QXDC01000002.1"/>
</dbReference>
<feature type="domain" description="PilZ" evidence="2">
    <location>
        <begin position="38"/>
        <end position="101"/>
    </location>
</feature>
<name>A0A397PDV0_9SPHN</name>
<feature type="region of interest" description="Disordered" evidence="1">
    <location>
        <begin position="1"/>
        <end position="22"/>
    </location>
</feature>
<dbReference type="EMBL" id="QXDC01000002">
    <property type="protein sequence ID" value="RIA46573.1"/>
    <property type="molecule type" value="Genomic_DNA"/>
</dbReference>
<accession>A0A397PDV0</accession>
<protein>
    <submittedName>
        <fullName evidence="3">PilZ domain-containing protein</fullName>
    </submittedName>
</protein>
<dbReference type="Proteomes" id="UP000266568">
    <property type="component" value="Unassembled WGS sequence"/>
</dbReference>
<organism evidence="3 4">
    <name type="scientific">Hephaestia caeni</name>
    <dbReference type="NCBI Taxonomy" id="645617"/>
    <lineage>
        <taxon>Bacteria</taxon>
        <taxon>Pseudomonadati</taxon>
        <taxon>Pseudomonadota</taxon>
        <taxon>Alphaproteobacteria</taxon>
        <taxon>Sphingomonadales</taxon>
        <taxon>Sphingomonadaceae</taxon>
        <taxon>Hephaestia</taxon>
    </lineage>
</organism>
<reference evidence="3 4" key="1">
    <citation type="submission" date="2018-08" db="EMBL/GenBank/DDBJ databases">
        <title>Genomic Encyclopedia of Type Strains, Phase IV (KMG-IV): sequencing the most valuable type-strain genomes for metagenomic binning, comparative biology and taxonomic classification.</title>
        <authorList>
            <person name="Goeker M."/>
        </authorList>
    </citation>
    <scope>NUCLEOTIDE SEQUENCE [LARGE SCALE GENOMIC DNA]</scope>
    <source>
        <strain evidence="3 4">DSM 25527</strain>
    </source>
</reference>
<dbReference type="GO" id="GO:0035438">
    <property type="term" value="F:cyclic-di-GMP binding"/>
    <property type="evidence" value="ECO:0007669"/>
    <property type="project" value="InterPro"/>
</dbReference>
<dbReference type="InterPro" id="IPR009875">
    <property type="entry name" value="PilZ_domain"/>
</dbReference>
<dbReference type="SUPFAM" id="SSF141371">
    <property type="entry name" value="PilZ domain-like"/>
    <property type="match status" value="1"/>
</dbReference>
<evidence type="ECO:0000313" key="4">
    <source>
        <dbReference type="Proteomes" id="UP000266568"/>
    </source>
</evidence>
<dbReference type="AlphaFoldDB" id="A0A397PDV0"/>
<evidence type="ECO:0000259" key="2">
    <source>
        <dbReference type="Pfam" id="PF07238"/>
    </source>
</evidence>
<sequence>MDRYSDDRLSAVADTDVGTGRNQTRDSLLLSARFRELGKNREDQVRVRNLSAGGLMVELPRDVPVDTAVEVDVRGIGWVSGRIAWNTAGRAGVAFDTPIDPMLARKPVSAPRNRTVKI</sequence>
<evidence type="ECO:0000313" key="3">
    <source>
        <dbReference type="EMBL" id="RIA46573.1"/>
    </source>
</evidence>
<keyword evidence="4" id="KW-1185">Reference proteome</keyword>
<dbReference type="Pfam" id="PF07238">
    <property type="entry name" value="PilZ"/>
    <property type="match status" value="1"/>
</dbReference>
<evidence type="ECO:0000256" key="1">
    <source>
        <dbReference type="SAM" id="MobiDB-lite"/>
    </source>
</evidence>
<comment type="caution">
    <text evidence="3">The sequence shown here is derived from an EMBL/GenBank/DDBJ whole genome shotgun (WGS) entry which is preliminary data.</text>
</comment>
<dbReference type="OrthoDB" id="7391081at2"/>
<gene>
    <name evidence="3" type="ORF">DFR49_1116</name>
</gene>
<proteinExistence type="predicted"/>